<dbReference type="PRINTS" id="PR00260">
    <property type="entry name" value="CHEMTRNSDUCR"/>
</dbReference>
<dbReference type="InterPro" id="IPR004089">
    <property type="entry name" value="MCPsignal_dom"/>
</dbReference>
<evidence type="ECO:0000313" key="9">
    <source>
        <dbReference type="Proteomes" id="UP000028042"/>
    </source>
</evidence>
<feature type="domain" description="HAMP" evidence="6">
    <location>
        <begin position="212"/>
        <end position="264"/>
    </location>
</feature>
<dbReference type="Proteomes" id="UP000028042">
    <property type="component" value="Unassembled WGS sequence"/>
</dbReference>
<evidence type="ECO:0000256" key="2">
    <source>
        <dbReference type="ARBA" id="ARBA00029447"/>
    </source>
</evidence>
<keyword evidence="4" id="KW-0812">Transmembrane</keyword>
<dbReference type="CDD" id="cd06225">
    <property type="entry name" value="HAMP"/>
    <property type="match status" value="1"/>
</dbReference>
<dbReference type="RefSeq" id="WP_004455352.1">
    <property type="nucleotide sequence ID" value="NZ_ANZB01000001.1"/>
</dbReference>
<dbReference type="SUPFAM" id="SSF58104">
    <property type="entry name" value="Methyl-accepting chemotaxis protein (MCP) signaling domain"/>
    <property type="match status" value="1"/>
</dbReference>
<evidence type="ECO:0000259" key="6">
    <source>
        <dbReference type="PROSITE" id="PS50885"/>
    </source>
</evidence>
<dbReference type="GO" id="GO:0007165">
    <property type="term" value="P:signal transduction"/>
    <property type="evidence" value="ECO:0007669"/>
    <property type="project" value="UniProtKB-KW"/>
</dbReference>
<dbReference type="Pfam" id="PF12729">
    <property type="entry name" value="4HB_MCP_1"/>
    <property type="match status" value="1"/>
</dbReference>
<dbReference type="PATRIC" id="fig|1262449.3.peg.513"/>
<evidence type="ECO:0000256" key="1">
    <source>
        <dbReference type="ARBA" id="ARBA00023224"/>
    </source>
</evidence>
<dbReference type="Proteomes" id="UP000030905">
    <property type="component" value="Chromosome"/>
</dbReference>
<dbReference type="PROSITE" id="PS50885">
    <property type="entry name" value="HAMP"/>
    <property type="match status" value="1"/>
</dbReference>
<evidence type="ECO:0000313" key="10">
    <source>
        <dbReference type="Proteomes" id="UP000030905"/>
    </source>
</evidence>
<evidence type="ECO:0000313" key="7">
    <source>
        <dbReference type="EMBL" id="AJA50701.1"/>
    </source>
</evidence>
<name>A0A0H3J474_CLOPA</name>
<evidence type="ECO:0000256" key="4">
    <source>
        <dbReference type="SAM" id="Phobius"/>
    </source>
</evidence>
<dbReference type="GO" id="GO:0016020">
    <property type="term" value="C:membrane"/>
    <property type="evidence" value="ECO:0007669"/>
    <property type="project" value="InterPro"/>
</dbReference>
<dbReference type="AlphaFoldDB" id="A0A0H3J474"/>
<comment type="similarity">
    <text evidence="2">Belongs to the methyl-accepting chemotaxis (MCP) protein family.</text>
</comment>
<sequence>MTFFKDMNTGRRMFLTFLCIIVVITGVGSYSVYSLGKVNSNSEKMYSNNLQGVHALMDMKQQTMKAQSNMLQLVYLKDENKKEDLFKDIENSTEANNKDIKIYSSMSMDSDEKKYFDNFIKSVQDYRIARDKLTNAVKNNNYEEADGYYKDMDQLWQPIVDNIDNLININTNKAKSANEENKQVFSSARNAMTIFIIVDILIAGILGTLITRYFSICINKLRGYAKRIAGYDFSTPIIISGKNEFAELSQDLNIAQKNVKNLVNTIIEDSQTMSASSEQLTAMVQELNASFENINDSSIEINNGVQESSATSEEIMSSIEEVDASINQLSEKVMEGSNNANEAKNRATEMKIRCEESSKSITDLHREKNEKILKAIEEGKVVEDIGKMSDSIASIAEQINLLALNAAIEAARAGEHGRGFAVVAEEVRKLAEESSNSVNSIKDTIVGVQKAFKNLSDNSSEVLRFINEDIDNQFKEFTKMVESYYKDSNFVSGITEEAASMTEEITATVTQVSIAVQNMVLSMETSSENVEKIEHKMVEVTSGVEQVAVTSENQSQMAQNLNEVIHKFKI</sequence>
<protein>
    <submittedName>
        <fullName evidence="7">Methyl-accepting chemotaxis protein</fullName>
    </submittedName>
    <submittedName>
        <fullName evidence="8">Methyl-accepting chemotaxis sensory transducer</fullName>
    </submittedName>
</protein>
<dbReference type="eggNOG" id="COG0840">
    <property type="taxonomic scope" value="Bacteria"/>
</dbReference>
<evidence type="ECO:0000313" key="8">
    <source>
        <dbReference type="EMBL" id="KRU13288.1"/>
    </source>
</evidence>
<gene>
    <name evidence="7" type="ORF">CLPA_c06130</name>
    <name evidence="8" type="ORF">CP6013_02536</name>
</gene>
<dbReference type="KEGG" id="cpae:CPAST_c06130"/>
<accession>A0A0H3J474</accession>
<dbReference type="SMART" id="SM00283">
    <property type="entry name" value="MA"/>
    <property type="match status" value="1"/>
</dbReference>
<dbReference type="EMBL" id="JPGY02000001">
    <property type="protein sequence ID" value="KRU13288.1"/>
    <property type="molecule type" value="Genomic_DNA"/>
</dbReference>
<dbReference type="InterPro" id="IPR024478">
    <property type="entry name" value="HlyB_4HB_MCP"/>
</dbReference>
<reference evidence="7 10" key="1">
    <citation type="journal article" date="2015" name="Genome Announc.">
        <title>Complete Genome Sequence of the Nitrogen-Fixing and Solvent-Producing Clostridium pasteurianum DSM 525.</title>
        <authorList>
            <person name="Poehlein A."/>
            <person name="Grosse-Honebrink A."/>
            <person name="Zhang Y."/>
            <person name="Minton N.P."/>
            <person name="Daniel R."/>
        </authorList>
    </citation>
    <scope>NUCLEOTIDE SEQUENCE [LARGE SCALE GENOMIC DNA]</scope>
    <source>
        <strain evidence="7">DSM 525</strain>
        <strain evidence="10">DSM 525 / ATCC 6013</strain>
    </source>
</reference>
<dbReference type="GeneID" id="93072839"/>
<dbReference type="GO" id="GO:0004888">
    <property type="term" value="F:transmembrane signaling receptor activity"/>
    <property type="evidence" value="ECO:0007669"/>
    <property type="project" value="InterPro"/>
</dbReference>
<feature type="domain" description="Methyl-accepting transducer" evidence="5">
    <location>
        <begin position="283"/>
        <end position="520"/>
    </location>
</feature>
<dbReference type="PANTHER" id="PTHR32089:SF112">
    <property type="entry name" value="LYSOZYME-LIKE PROTEIN-RELATED"/>
    <property type="match status" value="1"/>
</dbReference>
<dbReference type="Pfam" id="PF00015">
    <property type="entry name" value="MCPsignal"/>
    <property type="match status" value="1"/>
</dbReference>
<dbReference type="Gene3D" id="1.10.287.950">
    <property type="entry name" value="Methyl-accepting chemotaxis protein"/>
    <property type="match status" value="1"/>
</dbReference>
<keyword evidence="4" id="KW-0472">Membrane</keyword>
<proteinExistence type="inferred from homology"/>
<dbReference type="GO" id="GO:0006935">
    <property type="term" value="P:chemotaxis"/>
    <property type="evidence" value="ECO:0007669"/>
    <property type="project" value="InterPro"/>
</dbReference>
<reference evidence="8" key="2">
    <citation type="submission" date="2015-10" db="EMBL/GenBank/DDBJ databases">
        <title>Improved Draft Genome Sequence of Clostridium pasteurianum Strain ATCC 6013 (DSM 525) Using a Hybrid Next-Generation Sequencing Approach.</title>
        <authorList>
            <person name="Pyne M.E."/>
            <person name="Utturkar S.M."/>
            <person name="Brown S.D."/>
            <person name="Moo-Young M."/>
            <person name="Chung D.A."/>
            <person name="Chou P.C."/>
        </authorList>
    </citation>
    <scope>NUCLEOTIDE SEQUENCE</scope>
    <source>
        <strain evidence="8">ATCC 6013</strain>
    </source>
</reference>
<reference evidence="8 9" key="3">
    <citation type="journal article" name="Genome Announc.">
        <title>Improved Draft Genome Sequence of Clostridium pasteurianum Strain ATCC 6013 (DSM 525) Using a Hybrid Next-Generation Sequencing Approach.</title>
        <authorList>
            <person name="Pyne M.E."/>
            <person name="Utturkar S."/>
            <person name="Brown S.D."/>
            <person name="Moo-Young M."/>
            <person name="Chung D.A."/>
            <person name="Chou C.P."/>
        </authorList>
    </citation>
    <scope>NUCLEOTIDE SEQUENCE [LARGE SCALE GENOMIC DNA]</scope>
    <source>
        <strain evidence="8 9">ATCC 6013</strain>
    </source>
</reference>
<evidence type="ECO:0000256" key="3">
    <source>
        <dbReference type="PROSITE-ProRule" id="PRU00284"/>
    </source>
</evidence>
<evidence type="ECO:0000259" key="5">
    <source>
        <dbReference type="PROSITE" id="PS50111"/>
    </source>
</evidence>
<organism evidence="7 10">
    <name type="scientific">Clostridium pasteurianum DSM 525 = ATCC 6013</name>
    <dbReference type="NCBI Taxonomy" id="1262449"/>
    <lineage>
        <taxon>Bacteria</taxon>
        <taxon>Bacillati</taxon>
        <taxon>Bacillota</taxon>
        <taxon>Clostridia</taxon>
        <taxon>Eubacteriales</taxon>
        <taxon>Clostridiaceae</taxon>
        <taxon>Clostridium</taxon>
    </lineage>
</organism>
<feature type="transmembrane region" description="Helical" evidence="4">
    <location>
        <begin position="191"/>
        <end position="214"/>
    </location>
</feature>
<dbReference type="InterPro" id="IPR004090">
    <property type="entry name" value="Chemotax_Me-accpt_rcpt"/>
</dbReference>
<dbReference type="PROSITE" id="PS50111">
    <property type="entry name" value="CHEMOTAXIS_TRANSDUC_2"/>
    <property type="match status" value="1"/>
</dbReference>
<dbReference type="InterPro" id="IPR003660">
    <property type="entry name" value="HAMP_dom"/>
</dbReference>
<keyword evidence="1 3" id="KW-0807">Transducer</keyword>
<keyword evidence="10" id="KW-1185">Reference proteome</keyword>
<dbReference type="EMBL" id="CP009268">
    <property type="protein sequence ID" value="AJA50701.1"/>
    <property type="molecule type" value="Genomic_DNA"/>
</dbReference>
<dbReference type="PANTHER" id="PTHR32089">
    <property type="entry name" value="METHYL-ACCEPTING CHEMOTAXIS PROTEIN MCPB"/>
    <property type="match status" value="1"/>
</dbReference>
<dbReference type="KEGG" id="cpat:CLPA_c06130"/>
<dbReference type="SMART" id="SM00304">
    <property type="entry name" value="HAMP"/>
    <property type="match status" value="1"/>
</dbReference>
<keyword evidence="4" id="KW-1133">Transmembrane helix</keyword>